<dbReference type="EMBL" id="BGPR01015753">
    <property type="protein sequence ID" value="GBN70476.1"/>
    <property type="molecule type" value="Genomic_DNA"/>
</dbReference>
<gene>
    <name evidence="2" type="ORF">AVEN_258992_1</name>
    <name evidence="1" type="ORF">AVEN_95105_1</name>
</gene>
<name>A0A4Y2R4Y4_ARAVE</name>
<proteinExistence type="predicted"/>
<evidence type="ECO:0000313" key="1">
    <source>
        <dbReference type="EMBL" id="GBN70476.1"/>
    </source>
</evidence>
<comment type="caution">
    <text evidence="1">The sequence shown here is derived from an EMBL/GenBank/DDBJ whole genome shotgun (WGS) entry which is preliminary data.</text>
</comment>
<sequence length="113" mass="13135">MRQNKISGLLPHRFLLIILYFPLKTRHSFKRHGARMRCLSDKSVMTLDVGEAVNRVKYTVSIWVAQAPQILFRFNPKPEENAEQKCRSLLEKHFCFAGSTCAIPNSYQCTSYR</sequence>
<dbReference type="AlphaFoldDB" id="A0A4Y2R4Y4"/>
<dbReference type="EMBL" id="BGPR01015766">
    <property type="protein sequence ID" value="GBN70527.1"/>
    <property type="molecule type" value="Genomic_DNA"/>
</dbReference>
<protein>
    <submittedName>
        <fullName evidence="1">Uncharacterized protein</fullName>
    </submittedName>
</protein>
<dbReference type="Proteomes" id="UP000499080">
    <property type="component" value="Unassembled WGS sequence"/>
</dbReference>
<accession>A0A4Y2R4Y4</accession>
<evidence type="ECO:0000313" key="3">
    <source>
        <dbReference type="Proteomes" id="UP000499080"/>
    </source>
</evidence>
<organism evidence="1 3">
    <name type="scientific">Araneus ventricosus</name>
    <name type="common">Orbweaver spider</name>
    <name type="synonym">Epeira ventricosa</name>
    <dbReference type="NCBI Taxonomy" id="182803"/>
    <lineage>
        <taxon>Eukaryota</taxon>
        <taxon>Metazoa</taxon>
        <taxon>Ecdysozoa</taxon>
        <taxon>Arthropoda</taxon>
        <taxon>Chelicerata</taxon>
        <taxon>Arachnida</taxon>
        <taxon>Araneae</taxon>
        <taxon>Araneomorphae</taxon>
        <taxon>Entelegynae</taxon>
        <taxon>Araneoidea</taxon>
        <taxon>Araneidae</taxon>
        <taxon>Araneus</taxon>
    </lineage>
</organism>
<evidence type="ECO:0000313" key="2">
    <source>
        <dbReference type="EMBL" id="GBN70527.1"/>
    </source>
</evidence>
<reference evidence="1 3" key="1">
    <citation type="journal article" date="2019" name="Sci. Rep.">
        <title>Orb-weaving spider Araneus ventricosus genome elucidates the spidroin gene catalogue.</title>
        <authorList>
            <person name="Kono N."/>
            <person name="Nakamura H."/>
            <person name="Ohtoshi R."/>
            <person name="Moran D.A.P."/>
            <person name="Shinohara A."/>
            <person name="Yoshida Y."/>
            <person name="Fujiwara M."/>
            <person name="Mori M."/>
            <person name="Tomita M."/>
            <person name="Arakawa K."/>
        </authorList>
    </citation>
    <scope>NUCLEOTIDE SEQUENCE [LARGE SCALE GENOMIC DNA]</scope>
</reference>
<keyword evidence="3" id="KW-1185">Reference proteome</keyword>